<reference evidence="2 3" key="1">
    <citation type="journal article" date="2016" name="Front. Microbiol.">
        <title>Comparative Genomics Analysis of Streptomyces Species Reveals Their Adaptation to the Marine Environment and Their Diversity at the Genomic Level.</title>
        <authorList>
            <person name="Tian X."/>
            <person name="Zhang Z."/>
            <person name="Yang T."/>
            <person name="Chen M."/>
            <person name="Li J."/>
            <person name="Chen F."/>
            <person name="Yang J."/>
            <person name="Li W."/>
            <person name="Zhang B."/>
            <person name="Zhang Z."/>
            <person name="Wu J."/>
            <person name="Zhang C."/>
            <person name="Long L."/>
            <person name="Xiao J."/>
        </authorList>
    </citation>
    <scope>NUCLEOTIDE SEQUENCE [LARGE SCALE GENOMIC DNA]</scope>
    <source>
        <strain evidence="2 3">SCSIO M10372</strain>
    </source>
</reference>
<dbReference type="AlphaFoldDB" id="A0A1E7LF18"/>
<keyword evidence="3" id="KW-1185">Reference proteome</keyword>
<dbReference type="RefSeq" id="WP_070205407.1">
    <property type="nucleotide sequence ID" value="NZ_LJGZ01000114.1"/>
</dbReference>
<keyword evidence="1" id="KW-1133">Transmembrane helix</keyword>
<proteinExistence type="predicted"/>
<feature type="transmembrane region" description="Helical" evidence="1">
    <location>
        <begin position="131"/>
        <end position="152"/>
    </location>
</feature>
<name>A0A1E7LF18_9ACTN</name>
<accession>A0A1E7LF18</accession>
<evidence type="ECO:0000313" key="3">
    <source>
        <dbReference type="Proteomes" id="UP000175971"/>
    </source>
</evidence>
<feature type="transmembrane region" description="Helical" evidence="1">
    <location>
        <begin position="158"/>
        <end position="177"/>
    </location>
</feature>
<dbReference type="OrthoDB" id="4041223at2"/>
<dbReference type="PATRIC" id="fig|518642.7.peg.8709"/>
<dbReference type="EMBL" id="LJGZ01000114">
    <property type="protein sequence ID" value="OEV14806.1"/>
    <property type="molecule type" value="Genomic_DNA"/>
</dbReference>
<evidence type="ECO:0000313" key="2">
    <source>
        <dbReference type="EMBL" id="OEV14806.1"/>
    </source>
</evidence>
<keyword evidence="1" id="KW-0472">Membrane</keyword>
<dbReference type="Proteomes" id="UP000175971">
    <property type="component" value="Unassembled WGS sequence"/>
</dbReference>
<organism evidence="2 3">
    <name type="scientific">Streptomyces nanshensis</name>
    <dbReference type="NCBI Taxonomy" id="518642"/>
    <lineage>
        <taxon>Bacteria</taxon>
        <taxon>Bacillati</taxon>
        <taxon>Actinomycetota</taxon>
        <taxon>Actinomycetes</taxon>
        <taxon>Kitasatosporales</taxon>
        <taxon>Streptomycetaceae</taxon>
        <taxon>Streptomyces</taxon>
    </lineage>
</organism>
<evidence type="ECO:0000256" key="1">
    <source>
        <dbReference type="SAM" id="Phobius"/>
    </source>
</evidence>
<protein>
    <submittedName>
        <fullName evidence="2">Tape-measure protein</fullName>
    </submittedName>
</protein>
<keyword evidence="1" id="KW-0812">Transmembrane</keyword>
<gene>
    <name evidence="2" type="ORF">AN221_44135</name>
</gene>
<sequence>MSTAAIGAGADPLAGAAGPLSAFRTQLGAAGASLRNALRDVGRARGAADGIRGGAASADPALRQLRTGADAAGKSVAKAGRTAGVTATRLRTGSGGARGGAAPLGALSTGSTAFGGVAGILGKGTGTVSGLMGFFGGALTVAAGAVMAVNVAMRANPFGFVLGLIVPLAGFLIEYALSSQTGQKIMKQVFDQVLAVFRAIGKFLGPVVQGYAKVVSAQFTAVRTIVTAVLKGIGAALSAGFNGTRTAVGSATRAVTGLVSGAWNGFRRMIRPTLDWITQRIPAMFTRVRDATSRTLHGMGDFVSTGMQGVMAAVTGPVKALISFANWVVDGLNKLSFSVLGKKFGVDLPKIPQLAEGGVVQPAGGRSGAASVQPLSALSRLRPAEAGPRPDRAAGSPERTRLHTYHAAGRGGPLAIASDLLFLHGAAA</sequence>
<comment type="caution">
    <text evidence="2">The sequence shown here is derived from an EMBL/GenBank/DDBJ whole genome shotgun (WGS) entry which is preliminary data.</text>
</comment>